<evidence type="ECO:0000313" key="2">
    <source>
        <dbReference type="EMBL" id="SEA61928.1"/>
    </source>
</evidence>
<sequence>MNRQDVVVLGLPSSGKTTYLAALRHLMTANEVDVELRLVHLRGEGTEHLHLLVDRWLRAKAQERTTEVKSRTVTMTLREKTGAEFELHFPDMAGESFQRMWEKRECDPSVAAQLRSRGVLLFVHANKYKAPTWVVDEVQQNKALGIAPEPEQPVPWKPEHSATQVQLVDLLQSLQSAPLDAGPRRLAIVLSAWDKAAAEGHAPVTYLDRHFPFLRQYLENGLGEGWTWTVFGVSAQGGEYDEDDKPPREEAQRMRDVDIPSQRIKVVTEGAESHDLTEPLTWLLG</sequence>
<dbReference type="RefSeq" id="WP_092699234.1">
    <property type="nucleotide sequence ID" value="NZ_FNQJ01000020.1"/>
</dbReference>
<accession>A0A1H4CNN4</accession>
<evidence type="ECO:0000259" key="1">
    <source>
        <dbReference type="Pfam" id="PF19975"/>
    </source>
</evidence>
<dbReference type="InterPro" id="IPR045530">
    <property type="entry name" value="DO-GTPase1"/>
</dbReference>
<proteinExistence type="predicted"/>
<dbReference type="InterPro" id="IPR027417">
    <property type="entry name" value="P-loop_NTPase"/>
</dbReference>
<protein>
    <recommendedName>
        <fullName evidence="1">Double-GTPase 1 domain-containing protein</fullName>
    </recommendedName>
</protein>
<feature type="domain" description="Double-GTPase 1" evidence="1">
    <location>
        <begin position="7"/>
        <end position="283"/>
    </location>
</feature>
<dbReference type="STRING" id="592050.SAMN05421875_1209"/>
<dbReference type="AlphaFoldDB" id="A0A1H4CNN4"/>
<dbReference type="GeneID" id="34231874"/>
<dbReference type="Pfam" id="PF19975">
    <property type="entry name" value="DO-GTPase1"/>
    <property type="match status" value="1"/>
</dbReference>
<keyword evidence="3" id="KW-1185">Reference proteome</keyword>
<organism evidence="2 3">
    <name type="scientific">Acidovorax soli</name>
    <dbReference type="NCBI Taxonomy" id="592050"/>
    <lineage>
        <taxon>Bacteria</taxon>
        <taxon>Pseudomonadati</taxon>
        <taxon>Pseudomonadota</taxon>
        <taxon>Betaproteobacteria</taxon>
        <taxon>Burkholderiales</taxon>
        <taxon>Comamonadaceae</taxon>
        <taxon>Acidovorax</taxon>
    </lineage>
</organism>
<reference evidence="3" key="1">
    <citation type="submission" date="2016-10" db="EMBL/GenBank/DDBJ databases">
        <authorList>
            <person name="Varghese N."/>
            <person name="Submissions S."/>
        </authorList>
    </citation>
    <scope>NUCLEOTIDE SEQUENCE [LARGE SCALE GENOMIC DNA]</scope>
    <source>
        <strain evidence="3">DSM 25157</strain>
    </source>
</reference>
<dbReference type="SUPFAM" id="SSF52540">
    <property type="entry name" value="P-loop containing nucleoside triphosphate hydrolases"/>
    <property type="match status" value="1"/>
</dbReference>
<dbReference type="Proteomes" id="UP000199002">
    <property type="component" value="Unassembled WGS sequence"/>
</dbReference>
<name>A0A1H4CNN4_9BURK</name>
<dbReference type="EMBL" id="FNQJ01000020">
    <property type="protein sequence ID" value="SEA61928.1"/>
    <property type="molecule type" value="Genomic_DNA"/>
</dbReference>
<evidence type="ECO:0000313" key="3">
    <source>
        <dbReference type="Proteomes" id="UP000199002"/>
    </source>
</evidence>
<gene>
    <name evidence="2" type="ORF">SAMN05421875_1209</name>
</gene>